<dbReference type="InterPro" id="IPR047655">
    <property type="entry name" value="Transpos_IS630-like"/>
</dbReference>
<keyword evidence="3" id="KW-1185">Reference proteome</keyword>
<reference evidence="2 3" key="1">
    <citation type="submission" date="2021-03" db="EMBL/GenBank/DDBJ databases">
        <title>The complete genome sequence of Acetobacter sacchari TBRC 11175.</title>
        <authorList>
            <person name="Charoenyingcharoen P."/>
            <person name="Yukphan P."/>
        </authorList>
    </citation>
    <scope>NUCLEOTIDE SEQUENCE [LARGE SCALE GENOMIC DNA]</scope>
    <source>
        <strain evidence="2 3">TBRC 11175</strain>
    </source>
</reference>
<dbReference type="EMBL" id="JAFVMF010000003">
    <property type="protein sequence ID" value="MBO1358918.1"/>
    <property type="molecule type" value="Genomic_DNA"/>
</dbReference>
<dbReference type="Proteomes" id="UP000664771">
    <property type="component" value="Unassembled WGS sequence"/>
</dbReference>
<dbReference type="RefSeq" id="WP_207879494.1">
    <property type="nucleotide sequence ID" value="NZ_JAFVMF010000003.1"/>
</dbReference>
<name>A0ABS3LSM6_9PROT</name>
<dbReference type="Pfam" id="PF13384">
    <property type="entry name" value="HTH_23"/>
    <property type="match status" value="1"/>
</dbReference>
<evidence type="ECO:0000313" key="3">
    <source>
        <dbReference type="Proteomes" id="UP000664771"/>
    </source>
</evidence>
<feature type="domain" description="Tc1-like transposase DDE" evidence="1">
    <location>
        <begin position="146"/>
        <end position="287"/>
    </location>
</feature>
<dbReference type="SUPFAM" id="SSF46689">
    <property type="entry name" value="Homeodomain-like"/>
    <property type="match status" value="1"/>
</dbReference>
<dbReference type="InterPro" id="IPR036397">
    <property type="entry name" value="RNaseH_sf"/>
</dbReference>
<dbReference type="InterPro" id="IPR038717">
    <property type="entry name" value="Tc1-like_DDE_dom"/>
</dbReference>
<evidence type="ECO:0000259" key="1">
    <source>
        <dbReference type="Pfam" id="PF13358"/>
    </source>
</evidence>
<dbReference type="InterPro" id="IPR009057">
    <property type="entry name" value="Homeodomain-like_sf"/>
</dbReference>
<accession>A0ABS3LSM6</accession>
<organism evidence="2 3">
    <name type="scientific">Acetobacter sacchari</name>
    <dbReference type="NCBI Taxonomy" id="2661687"/>
    <lineage>
        <taxon>Bacteria</taxon>
        <taxon>Pseudomonadati</taxon>
        <taxon>Pseudomonadota</taxon>
        <taxon>Alphaproteobacteria</taxon>
        <taxon>Acetobacterales</taxon>
        <taxon>Acetobacteraceae</taxon>
        <taxon>Acetobacter</taxon>
    </lineage>
</organism>
<evidence type="ECO:0000313" key="2">
    <source>
        <dbReference type="EMBL" id="MBO1358918.1"/>
    </source>
</evidence>
<dbReference type="PANTHER" id="PTHR46564:SF1">
    <property type="entry name" value="TRANSPOSASE"/>
    <property type="match status" value="1"/>
</dbReference>
<dbReference type="Pfam" id="PF13358">
    <property type="entry name" value="DDE_3"/>
    <property type="match status" value="1"/>
</dbReference>
<protein>
    <submittedName>
        <fullName evidence="2">IS630 family transposase</fullName>
    </submittedName>
</protein>
<comment type="caution">
    <text evidence="2">The sequence shown here is derived from an EMBL/GenBank/DDBJ whole genome shotgun (WGS) entry which is preliminary data.</text>
</comment>
<dbReference type="PANTHER" id="PTHR46564">
    <property type="entry name" value="TRANSPOSASE"/>
    <property type="match status" value="1"/>
</dbReference>
<proteinExistence type="predicted"/>
<sequence>MSRALSVDLRTRVLAAVAEGASHRAAAARFGVSAASVSRWRALDRRQGDVAPGALGGDRRSSRIETQHELICRLLAQTPDMTTAELRAALIDVGHSFGHGTLQRFFARHGLTRAKKTAHASEQDRPDILSRRQAWFDGQIDLDPERLVFIDETWAKTNMARTHGRFTRGQRLRMGVPFGHWRTATVIAGLAHHGMIAPFVMNGPINRVAFETYIERVLISELRPGDVVIMHNLSSHKGERTRHLIEQAGGTLKFLPPYSPDFNPIENAFAKLKAYLRKAAARTVEALWNTIGTLSKTFTPDECANYFSAAGYDPDR</sequence>
<dbReference type="NCBIfam" id="NF033545">
    <property type="entry name" value="transpos_IS630"/>
    <property type="match status" value="1"/>
</dbReference>
<dbReference type="Gene3D" id="3.30.420.10">
    <property type="entry name" value="Ribonuclease H-like superfamily/Ribonuclease H"/>
    <property type="match status" value="1"/>
</dbReference>
<gene>
    <name evidence="2" type="ORF">J2D73_03775</name>
</gene>